<name>A0A9N9K1W3_9GLOM</name>
<sequence length="101" mass="11840">LKPQDLFDNNYHLLIEDYCRAIGTDSTELTSEQVKLFKAKALIDIEKYLIHFEKNLIDFNFDKLDYSLAGLTTEEINVQYQLFNDENYLDNELDKTLAKIA</sequence>
<evidence type="ECO:0000313" key="2">
    <source>
        <dbReference type="Proteomes" id="UP000789405"/>
    </source>
</evidence>
<gene>
    <name evidence="1" type="ORF">DERYTH_LOCUS24006</name>
</gene>
<feature type="non-terminal residue" evidence="1">
    <location>
        <position position="101"/>
    </location>
</feature>
<dbReference type="Proteomes" id="UP000789405">
    <property type="component" value="Unassembled WGS sequence"/>
</dbReference>
<reference evidence="1" key="1">
    <citation type="submission" date="2021-06" db="EMBL/GenBank/DDBJ databases">
        <authorList>
            <person name="Kallberg Y."/>
            <person name="Tangrot J."/>
            <person name="Rosling A."/>
        </authorList>
    </citation>
    <scope>NUCLEOTIDE SEQUENCE</scope>
    <source>
        <strain evidence="1">MA453B</strain>
    </source>
</reference>
<accession>A0A9N9K1W3</accession>
<feature type="non-terminal residue" evidence="1">
    <location>
        <position position="1"/>
    </location>
</feature>
<comment type="caution">
    <text evidence="1">The sequence shown here is derived from an EMBL/GenBank/DDBJ whole genome shotgun (WGS) entry which is preliminary data.</text>
</comment>
<protein>
    <submittedName>
        <fullName evidence="1">17649_t:CDS:1</fullName>
    </submittedName>
</protein>
<keyword evidence="2" id="KW-1185">Reference proteome</keyword>
<organism evidence="1 2">
    <name type="scientific">Dentiscutata erythropus</name>
    <dbReference type="NCBI Taxonomy" id="1348616"/>
    <lineage>
        <taxon>Eukaryota</taxon>
        <taxon>Fungi</taxon>
        <taxon>Fungi incertae sedis</taxon>
        <taxon>Mucoromycota</taxon>
        <taxon>Glomeromycotina</taxon>
        <taxon>Glomeromycetes</taxon>
        <taxon>Diversisporales</taxon>
        <taxon>Gigasporaceae</taxon>
        <taxon>Dentiscutata</taxon>
    </lineage>
</organism>
<dbReference type="EMBL" id="CAJVPY010038492">
    <property type="protein sequence ID" value="CAG8803983.1"/>
    <property type="molecule type" value="Genomic_DNA"/>
</dbReference>
<proteinExistence type="predicted"/>
<dbReference type="OrthoDB" id="2479577at2759"/>
<dbReference type="AlphaFoldDB" id="A0A9N9K1W3"/>
<evidence type="ECO:0000313" key="1">
    <source>
        <dbReference type="EMBL" id="CAG8803983.1"/>
    </source>
</evidence>